<dbReference type="Gene3D" id="3.30.70.20">
    <property type="match status" value="1"/>
</dbReference>
<evidence type="ECO:0000256" key="5">
    <source>
        <dbReference type="ARBA" id="ARBA00022714"/>
    </source>
</evidence>
<dbReference type="FunFam" id="3.10.20.740:FF:000004">
    <property type="entry name" value="NADH-quinone oxidoreductase"/>
    <property type="match status" value="1"/>
</dbReference>
<comment type="caution">
    <text evidence="16">The sequence shown here is derived from an EMBL/GenBank/DDBJ whole genome shotgun (WGS) entry which is preliminary data.</text>
</comment>
<dbReference type="InterPro" id="IPR016214">
    <property type="entry name" value="NAD-red_Hydgase_HoxS_gsu"/>
</dbReference>
<keyword evidence="11" id="KW-0472">Membrane</keyword>
<dbReference type="NCBIfam" id="NF005745">
    <property type="entry name" value="PRK07569.1"/>
    <property type="match status" value="1"/>
</dbReference>
<dbReference type="Proteomes" id="UP000528322">
    <property type="component" value="Unassembled WGS sequence"/>
</dbReference>
<evidence type="ECO:0000256" key="1">
    <source>
        <dbReference type="ARBA" id="ARBA00001966"/>
    </source>
</evidence>
<protein>
    <submittedName>
        <fullName evidence="16">Bidirectional [NiFe] hydrogenase diaphorase subunit</fullName>
    </submittedName>
</protein>
<dbReference type="PANTHER" id="PTHR24960">
    <property type="entry name" value="PHOTOSYSTEM I IRON-SULFUR CENTER-RELATED"/>
    <property type="match status" value="1"/>
</dbReference>
<keyword evidence="17" id="KW-1185">Reference proteome</keyword>
<sequence length="238" mass="26416">MPVITLTIDEALVSARVGQTVLEACRDEGISIPTLCHLDGISARGGCRLCLVEVAGSNRLLPACTTLAAEGMQVSTRSDRIDRYRRMILELSFAERNHQCAVCVSNQNCELQALAAELGMEQVRYDYLDPDLSMDLSHERFGIDHNRCVLCLRCVRVCDEVEGAHTWDVKARGIESQVITDLNQPWGESLSCTSCGKCVDACPTGALFTRGATVAEMHKDAGFLRRILDGREKRQWRR</sequence>
<dbReference type="AlphaFoldDB" id="A0A7W7Y400"/>
<dbReference type="SUPFAM" id="SSF54862">
    <property type="entry name" value="4Fe-4S ferredoxins"/>
    <property type="match status" value="1"/>
</dbReference>
<evidence type="ECO:0000313" key="17">
    <source>
        <dbReference type="Proteomes" id="UP000528322"/>
    </source>
</evidence>
<name>A0A7W7Y400_9BACT</name>
<dbReference type="Gene3D" id="3.10.20.740">
    <property type="match status" value="1"/>
</dbReference>
<dbReference type="PROSITE" id="PS51085">
    <property type="entry name" value="2FE2S_FER_2"/>
    <property type="match status" value="1"/>
</dbReference>
<evidence type="ECO:0000256" key="6">
    <source>
        <dbReference type="ARBA" id="ARBA00022723"/>
    </source>
</evidence>
<dbReference type="FunFam" id="3.30.70.20:FF:000002">
    <property type="entry name" value="NADH-ubiquinone oxidoreductase 75 kDa subunit"/>
    <property type="match status" value="1"/>
</dbReference>
<dbReference type="InterPro" id="IPR001041">
    <property type="entry name" value="2Fe-2S_ferredoxin-type"/>
</dbReference>
<evidence type="ECO:0000256" key="4">
    <source>
        <dbReference type="ARBA" id="ARBA00022485"/>
    </source>
</evidence>
<dbReference type="PIRSF" id="PIRSF000309">
    <property type="entry name" value="NAD_red_hyd_HoxU"/>
    <property type="match status" value="1"/>
</dbReference>
<dbReference type="GO" id="GO:0046872">
    <property type="term" value="F:metal ion binding"/>
    <property type="evidence" value="ECO:0007669"/>
    <property type="project" value="UniProtKB-KW"/>
</dbReference>
<comment type="cofactor">
    <cofactor evidence="12">
        <name>[2Fe-2S] cluster</name>
        <dbReference type="ChEBI" id="CHEBI:190135"/>
    </cofactor>
</comment>
<dbReference type="GO" id="GO:0051537">
    <property type="term" value="F:2 iron, 2 sulfur cluster binding"/>
    <property type="evidence" value="ECO:0007669"/>
    <property type="project" value="UniProtKB-KW"/>
</dbReference>
<dbReference type="EMBL" id="JACHID010000005">
    <property type="protein sequence ID" value="MBB5021655.1"/>
    <property type="molecule type" value="Genomic_DNA"/>
</dbReference>
<evidence type="ECO:0000256" key="8">
    <source>
        <dbReference type="ARBA" id="ARBA00023004"/>
    </source>
</evidence>
<dbReference type="InterPro" id="IPR019574">
    <property type="entry name" value="NADH_UbQ_OxRdtase_Gsu_4Fe4S-bd"/>
</dbReference>
<dbReference type="PROSITE" id="PS00198">
    <property type="entry name" value="4FE4S_FER_1"/>
    <property type="match status" value="1"/>
</dbReference>
<dbReference type="SMART" id="SM00929">
    <property type="entry name" value="NADH-G_4Fe-4S_3"/>
    <property type="match status" value="1"/>
</dbReference>
<feature type="domain" description="2Fe-2S ferredoxin-type" evidence="13">
    <location>
        <begin position="2"/>
        <end position="80"/>
    </location>
</feature>
<keyword evidence="4" id="KW-0004">4Fe-4S</keyword>
<evidence type="ECO:0000256" key="12">
    <source>
        <dbReference type="ARBA" id="ARBA00034078"/>
    </source>
</evidence>
<keyword evidence="8" id="KW-0408">Iron</keyword>
<comment type="similarity">
    <text evidence="3">Belongs to the complex I 75 kDa subunit family.</text>
</comment>
<keyword evidence="9" id="KW-0411">Iron-sulfur</keyword>
<gene>
    <name evidence="16" type="ORF">HNR37_000968</name>
</gene>
<evidence type="ECO:0000259" key="14">
    <source>
        <dbReference type="PROSITE" id="PS51379"/>
    </source>
</evidence>
<feature type="domain" description="4Fe-4S ferredoxin-type" evidence="14">
    <location>
        <begin position="183"/>
        <end position="212"/>
    </location>
</feature>
<dbReference type="InterPro" id="IPR036010">
    <property type="entry name" value="2Fe-2S_ferredoxin-like_sf"/>
</dbReference>
<dbReference type="RefSeq" id="WP_183730746.1">
    <property type="nucleotide sequence ID" value="NZ_JACHID010000005.1"/>
</dbReference>
<dbReference type="SUPFAM" id="SSF54292">
    <property type="entry name" value="2Fe-2S ferredoxin-like"/>
    <property type="match status" value="1"/>
</dbReference>
<comment type="cofactor">
    <cofactor evidence="1">
        <name>[4Fe-4S] cluster</name>
        <dbReference type="ChEBI" id="CHEBI:49883"/>
    </cofactor>
</comment>
<dbReference type="GO" id="GO:0051539">
    <property type="term" value="F:4 iron, 4 sulfur cluster binding"/>
    <property type="evidence" value="ECO:0007669"/>
    <property type="project" value="UniProtKB-KW"/>
</dbReference>
<proteinExistence type="inferred from homology"/>
<evidence type="ECO:0000256" key="3">
    <source>
        <dbReference type="ARBA" id="ARBA00005404"/>
    </source>
</evidence>
<evidence type="ECO:0000256" key="10">
    <source>
        <dbReference type="ARBA" id="ARBA00023027"/>
    </source>
</evidence>
<evidence type="ECO:0000256" key="9">
    <source>
        <dbReference type="ARBA" id="ARBA00023014"/>
    </source>
</evidence>
<reference evidence="16 17" key="1">
    <citation type="submission" date="2020-08" db="EMBL/GenBank/DDBJ databases">
        <title>Genomic Encyclopedia of Type Strains, Phase IV (KMG-IV): sequencing the most valuable type-strain genomes for metagenomic binning, comparative biology and taxonomic classification.</title>
        <authorList>
            <person name="Goeker M."/>
        </authorList>
    </citation>
    <scope>NUCLEOTIDE SEQUENCE [LARGE SCALE GENOMIC DNA]</scope>
    <source>
        <strain evidence="16 17">DSM 22071</strain>
    </source>
</reference>
<feature type="domain" description="4Fe-4S ferredoxin-type" evidence="14">
    <location>
        <begin position="139"/>
        <end position="170"/>
    </location>
</feature>
<comment type="subcellular location">
    <subcellularLocation>
        <location evidence="2">Membrane</location>
    </subcellularLocation>
</comment>
<dbReference type="PROSITE" id="PS51379">
    <property type="entry name" value="4FE4S_FER_2"/>
    <property type="match status" value="2"/>
</dbReference>
<dbReference type="GO" id="GO:0016491">
    <property type="term" value="F:oxidoreductase activity"/>
    <property type="evidence" value="ECO:0007669"/>
    <property type="project" value="InterPro"/>
</dbReference>
<dbReference type="PROSITE" id="PS51839">
    <property type="entry name" value="4FE4S_HC3"/>
    <property type="match status" value="1"/>
</dbReference>
<evidence type="ECO:0000256" key="2">
    <source>
        <dbReference type="ARBA" id="ARBA00004370"/>
    </source>
</evidence>
<dbReference type="InterPro" id="IPR017900">
    <property type="entry name" value="4Fe4S_Fe_S_CS"/>
</dbReference>
<dbReference type="CDD" id="cd00207">
    <property type="entry name" value="fer2"/>
    <property type="match status" value="1"/>
</dbReference>
<accession>A0A7W7Y400</accession>
<organism evidence="16 17">
    <name type="scientific">Desulfurispira natronophila</name>
    <dbReference type="NCBI Taxonomy" id="682562"/>
    <lineage>
        <taxon>Bacteria</taxon>
        <taxon>Pseudomonadati</taxon>
        <taxon>Chrysiogenota</taxon>
        <taxon>Chrysiogenia</taxon>
        <taxon>Chrysiogenales</taxon>
        <taxon>Chrysiogenaceae</taxon>
        <taxon>Desulfurispira</taxon>
    </lineage>
</organism>
<keyword evidence="7" id="KW-1278">Translocase</keyword>
<evidence type="ECO:0000313" key="16">
    <source>
        <dbReference type="EMBL" id="MBB5021655.1"/>
    </source>
</evidence>
<dbReference type="Pfam" id="PF10588">
    <property type="entry name" value="NADH-G_4Fe-4S_3"/>
    <property type="match status" value="1"/>
</dbReference>
<evidence type="ECO:0000259" key="13">
    <source>
        <dbReference type="PROSITE" id="PS51085"/>
    </source>
</evidence>
<feature type="domain" description="4Fe-4S His(Cys)3-ligated-type" evidence="15">
    <location>
        <begin position="80"/>
        <end position="119"/>
    </location>
</feature>
<keyword evidence="5" id="KW-0001">2Fe-2S</keyword>
<evidence type="ECO:0000256" key="11">
    <source>
        <dbReference type="ARBA" id="ARBA00023136"/>
    </source>
</evidence>
<dbReference type="InterPro" id="IPR050157">
    <property type="entry name" value="PSI_iron-sulfur_center"/>
</dbReference>
<dbReference type="PANTHER" id="PTHR24960:SF84">
    <property type="entry name" value="HYDROGENASE SUBUNIT"/>
    <property type="match status" value="1"/>
</dbReference>
<dbReference type="InterPro" id="IPR054351">
    <property type="entry name" value="NADH_UbQ_OxRdtase_ferredoxin"/>
</dbReference>
<evidence type="ECO:0000256" key="7">
    <source>
        <dbReference type="ARBA" id="ARBA00022967"/>
    </source>
</evidence>
<dbReference type="InterPro" id="IPR017896">
    <property type="entry name" value="4Fe4S_Fe-S-bd"/>
</dbReference>
<dbReference type="Pfam" id="PF22117">
    <property type="entry name" value="Fer4_Nqo3"/>
    <property type="match status" value="1"/>
</dbReference>
<dbReference type="GO" id="GO:0016020">
    <property type="term" value="C:membrane"/>
    <property type="evidence" value="ECO:0007669"/>
    <property type="project" value="UniProtKB-SubCell"/>
</dbReference>
<keyword evidence="10" id="KW-0520">NAD</keyword>
<keyword evidence="6" id="KW-0479">Metal-binding</keyword>
<evidence type="ECO:0000259" key="15">
    <source>
        <dbReference type="PROSITE" id="PS51839"/>
    </source>
</evidence>
<dbReference type="Pfam" id="PF13510">
    <property type="entry name" value="Fer2_4"/>
    <property type="match status" value="1"/>
</dbReference>